<name>A0A1Q9JJ61_9FIRM</name>
<dbReference type="EMBL" id="MJIE01000001">
    <property type="protein sequence ID" value="OLR56249.1"/>
    <property type="molecule type" value="Genomic_DNA"/>
</dbReference>
<evidence type="ECO:0000313" key="2">
    <source>
        <dbReference type="Proteomes" id="UP000187404"/>
    </source>
</evidence>
<dbReference type="Gene3D" id="1.10.3090.10">
    <property type="entry name" value="cca-adding enzyme, domain 2"/>
    <property type="match status" value="1"/>
</dbReference>
<dbReference type="SUPFAM" id="SSF81891">
    <property type="entry name" value="Poly A polymerase C-terminal region-like"/>
    <property type="match status" value="1"/>
</dbReference>
<dbReference type="Proteomes" id="UP000187404">
    <property type="component" value="Unassembled WGS sequence"/>
</dbReference>
<protein>
    <submittedName>
        <fullName evidence="1">Uncharacterized protein</fullName>
    </submittedName>
</protein>
<reference evidence="1 2" key="1">
    <citation type="journal article" date="2016" name="Appl. Environ. Microbiol.">
        <title>Function and Phylogeny of Bacterial Butyryl Coenzyme A:Acetate Transferases and Their Diversity in the Proximal Colon of Swine.</title>
        <authorList>
            <person name="Trachsel J."/>
            <person name="Bayles D.O."/>
            <person name="Looft T."/>
            <person name="Levine U.Y."/>
            <person name="Allen H.K."/>
        </authorList>
    </citation>
    <scope>NUCLEOTIDE SEQUENCE [LARGE SCALE GENOMIC DNA]</scope>
    <source>
        <strain evidence="1 2">68-3-10</strain>
    </source>
</reference>
<proteinExistence type="predicted"/>
<evidence type="ECO:0000313" key="1">
    <source>
        <dbReference type="EMBL" id="OLR56249.1"/>
    </source>
</evidence>
<keyword evidence="2" id="KW-1185">Reference proteome</keyword>
<dbReference type="OrthoDB" id="1764528at2"/>
<dbReference type="AlphaFoldDB" id="A0A1Q9JJ61"/>
<organism evidence="1 2">
    <name type="scientific">Hornefia porci</name>
    <dbReference type="NCBI Taxonomy" id="2652292"/>
    <lineage>
        <taxon>Bacteria</taxon>
        <taxon>Bacillati</taxon>
        <taxon>Bacillota</taxon>
        <taxon>Clostridia</taxon>
        <taxon>Peptostreptococcales</taxon>
        <taxon>Anaerovoracaceae</taxon>
        <taxon>Hornefia</taxon>
    </lineage>
</organism>
<gene>
    <name evidence="1" type="ORF">BHK98_09340</name>
</gene>
<accession>A0A1Q9JJ61</accession>
<dbReference type="RefSeq" id="WP_075713687.1">
    <property type="nucleotide sequence ID" value="NZ_MJIE01000001.1"/>
</dbReference>
<comment type="caution">
    <text evidence="1">The sequence shown here is derived from an EMBL/GenBank/DDBJ whole genome shotgun (WGS) entry which is preliminary data.</text>
</comment>
<sequence length="301" mass="35825">MEKLSEKKISRALQDTEFFKTLEPAEMMYVLVSDIILRGDVKKSNFEYWLTQEERWPEISAEDRMDQVLRVLEDESPSAALQAFQKVGFMRFCMPRCFPIRKLMDKKTFYSIIDNFNQLEYRRDDLPFKLAVLMFSFDPLATEETLYDANFDQDAINWICNLIYFYMEFIRLNTPKKLKAFVGKFGKDFYFDMNDYAWAILKITKMRELKPLKSKDHVLSWINQGVPLDAEDLELTREDILEAGAESEDEVTAIQQLLIEHCQKKPLDNIRELELSLVKNLTQKEIDRTIRRVRKAKERRY</sequence>